<keyword evidence="2" id="KW-1185">Reference proteome</keyword>
<organism evidence="1 2">
    <name type="scientific">Dallia pectoralis</name>
    <name type="common">Alaska blackfish</name>
    <dbReference type="NCBI Taxonomy" id="75939"/>
    <lineage>
        <taxon>Eukaryota</taxon>
        <taxon>Metazoa</taxon>
        <taxon>Chordata</taxon>
        <taxon>Craniata</taxon>
        <taxon>Vertebrata</taxon>
        <taxon>Euteleostomi</taxon>
        <taxon>Actinopterygii</taxon>
        <taxon>Neopterygii</taxon>
        <taxon>Teleostei</taxon>
        <taxon>Protacanthopterygii</taxon>
        <taxon>Esociformes</taxon>
        <taxon>Umbridae</taxon>
        <taxon>Dallia</taxon>
    </lineage>
</organism>
<evidence type="ECO:0000313" key="2">
    <source>
        <dbReference type="Proteomes" id="UP001157502"/>
    </source>
</evidence>
<accession>A0ACC2G3W6</accession>
<proteinExistence type="predicted"/>
<dbReference type="EMBL" id="CM055745">
    <property type="protein sequence ID" value="KAJ7998235.1"/>
    <property type="molecule type" value="Genomic_DNA"/>
</dbReference>
<evidence type="ECO:0000313" key="1">
    <source>
        <dbReference type="EMBL" id="KAJ7998235.1"/>
    </source>
</evidence>
<dbReference type="Proteomes" id="UP001157502">
    <property type="component" value="Chromosome 18"/>
</dbReference>
<name>A0ACC2G3W6_DALPE</name>
<gene>
    <name evidence="1" type="ORF">DPEC_G00220490</name>
</gene>
<sequence>MKETANLPQFTDMIEERRALTEDSYVDVILTSHDDLNTLERINRAVEEILKAGGFFLKPWVISRQSGRSGAPAEATVPRTLVLPNQMHDGVNKAFGVG</sequence>
<protein>
    <submittedName>
        <fullName evidence="1">Uncharacterized protein</fullName>
    </submittedName>
</protein>
<comment type="caution">
    <text evidence="1">The sequence shown here is derived from an EMBL/GenBank/DDBJ whole genome shotgun (WGS) entry which is preliminary data.</text>
</comment>
<reference evidence="1" key="1">
    <citation type="submission" date="2021-05" db="EMBL/GenBank/DDBJ databases">
        <authorList>
            <person name="Pan Q."/>
            <person name="Jouanno E."/>
            <person name="Zahm M."/>
            <person name="Klopp C."/>
            <person name="Cabau C."/>
            <person name="Louis A."/>
            <person name="Berthelot C."/>
            <person name="Parey E."/>
            <person name="Roest Crollius H."/>
            <person name="Montfort J."/>
            <person name="Robinson-Rechavi M."/>
            <person name="Bouchez O."/>
            <person name="Lampietro C."/>
            <person name="Lopez Roques C."/>
            <person name="Donnadieu C."/>
            <person name="Postlethwait J."/>
            <person name="Bobe J."/>
            <person name="Dillon D."/>
            <person name="Chandos A."/>
            <person name="von Hippel F."/>
            <person name="Guiguen Y."/>
        </authorList>
    </citation>
    <scope>NUCLEOTIDE SEQUENCE</scope>
    <source>
        <strain evidence="1">YG-Jan2019</strain>
    </source>
</reference>